<organism evidence="8 9">
    <name type="scientific">Albidovulum litorale</name>
    <dbReference type="NCBI Taxonomy" id="2984134"/>
    <lineage>
        <taxon>Bacteria</taxon>
        <taxon>Pseudomonadati</taxon>
        <taxon>Pseudomonadota</taxon>
        <taxon>Alphaproteobacteria</taxon>
        <taxon>Rhodobacterales</taxon>
        <taxon>Paracoccaceae</taxon>
        <taxon>Albidovulum</taxon>
    </lineage>
</organism>
<evidence type="ECO:0000259" key="6">
    <source>
        <dbReference type="Pfam" id="PF01103"/>
    </source>
</evidence>
<evidence type="ECO:0000256" key="1">
    <source>
        <dbReference type="ARBA" id="ARBA00004370"/>
    </source>
</evidence>
<feature type="domain" description="POTRA" evidence="7">
    <location>
        <begin position="206"/>
        <end position="276"/>
    </location>
</feature>
<gene>
    <name evidence="8" type="ORF">OEZ71_09695</name>
</gene>
<feature type="chain" id="PRO_5046074876" evidence="5">
    <location>
        <begin position="24"/>
        <end position="608"/>
    </location>
</feature>
<keyword evidence="4" id="KW-0472">Membrane</keyword>
<evidence type="ECO:0000256" key="4">
    <source>
        <dbReference type="ARBA" id="ARBA00023136"/>
    </source>
</evidence>
<feature type="signal peptide" evidence="5">
    <location>
        <begin position="1"/>
        <end position="23"/>
    </location>
</feature>
<evidence type="ECO:0000256" key="2">
    <source>
        <dbReference type="ARBA" id="ARBA00022452"/>
    </source>
</evidence>
<keyword evidence="3" id="KW-0812">Transmembrane</keyword>
<dbReference type="Gene3D" id="2.40.160.50">
    <property type="entry name" value="membrane protein fhac: a member of the omp85/tpsb transporter family"/>
    <property type="match status" value="1"/>
</dbReference>
<name>A0ABT2ZN49_9RHOB</name>
<dbReference type="Gene3D" id="3.10.20.310">
    <property type="entry name" value="membrane protein fhac"/>
    <property type="match status" value="1"/>
</dbReference>
<dbReference type="InterPro" id="IPR039910">
    <property type="entry name" value="D15-like"/>
</dbReference>
<dbReference type="Pfam" id="PF01103">
    <property type="entry name" value="Omp85"/>
    <property type="match status" value="1"/>
</dbReference>
<evidence type="ECO:0000256" key="5">
    <source>
        <dbReference type="SAM" id="SignalP"/>
    </source>
</evidence>
<dbReference type="PANTHER" id="PTHR12815:SF18">
    <property type="entry name" value="SORTING AND ASSEMBLY MACHINERY COMPONENT 50 HOMOLOG"/>
    <property type="match status" value="1"/>
</dbReference>
<protein>
    <submittedName>
        <fullName evidence="8">Autotransporter assembly complex protein TamA</fullName>
    </submittedName>
</protein>
<accession>A0ABT2ZN49</accession>
<dbReference type="PANTHER" id="PTHR12815">
    <property type="entry name" value="SORTING AND ASSEMBLY MACHINERY SAMM50 PROTEIN FAMILY MEMBER"/>
    <property type="match status" value="1"/>
</dbReference>
<keyword evidence="9" id="KW-1185">Reference proteome</keyword>
<comment type="caution">
    <text evidence="8">The sequence shown here is derived from an EMBL/GenBank/DDBJ whole genome shotgun (WGS) entry which is preliminary data.</text>
</comment>
<feature type="domain" description="Bacterial surface antigen (D15)" evidence="6">
    <location>
        <begin position="307"/>
        <end position="608"/>
    </location>
</feature>
<dbReference type="InterPro" id="IPR000184">
    <property type="entry name" value="Bac_surfAg_D15"/>
</dbReference>
<comment type="subcellular location">
    <subcellularLocation>
        <location evidence="1">Membrane</location>
    </subcellularLocation>
</comment>
<dbReference type="InterPro" id="IPR010827">
    <property type="entry name" value="BamA/TamA_POTRA"/>
</dbReference>
<dbReference type="EMBL" id="JAOWKZ010000002">
    <property type="protein sequence ID" value="MCV2872571.1"/>
    <property type="molecule type" value="Genomic_DNA"/>
</dbReference>
<reference evidence="8 9" key="1">
    <citation type="submission" date="2022-10" db="EMBL/GenBank/DDBJ databases">
        <title>Defluviimonas sp. nov., isolated from ocean surface sediments.</title>
        <authorList>
            <person name="He W."/>
            <person name="Wang L."/>
            <person name="Zhang D.-F."/>
        </authorList>
    </citation>
    <scope>NUCLEOTIDE SEQUENCE [LARGE SCALE GENOMIC DNA]</scope>
    <source>
        <strain evidence="8 9">WL0050</strain>
    </source>
</reference>
<evidence type="ECO:0000313" key="8">
    <source>
        <dbReference type="EMBL" id="MCV2872571.1"/>
    </source>
</evidence>
<dbReference type="Pfam" id="PF07244">
    <property type="entry name" value="POTRA"/>
    <property type="match status" value="1"/>
</dbReference>
<evidence type="ECO:0000259" key="7">
    <source>
        <dbReference type="Pfam" id="PF07244"/>
    </source>
</evidence>
<dbReference type="RefSeq" id="WP_263739751.1">
    <property type="nucleotide sequence ID" value="NZ_JAOWKZ010000002.1"/>
</dbReference>
<evidence type="ECO:0000313" key="9">
    <source>
        <dbReference type="Proteomes" id="UP001652564"/>
    </source>
</evidence>
<evidence type="ECO:0000256" key="3">
    <source>
        <dbReference type="ARBA" id="ARBA00022692"/>
    </source>
</evidence>
<dbReference type="Proteomes" id="UP001652564">
    <property type="component" value="Unassembled WGS sequence"/>
</dbReference>
<keyword evidence="2" id="KW-1134">Transmembrane beta strand</keyword>
<sequence>MKSESTGLMKAAGLALCCTAFLATPASVDALDSLTIIVPSGSEELASSLENASLLKLAERDKLTDAQSLFAAARADYGRLLGALYAEGYYSGVIRIEIDGREAATIAPLDAPRSINTIRVTVQPGTRFTFAKARMKPYAKGTKLPPAYGDTKPAYSTAIVDAARAGVEGWRNIGHAKAQVSGQKIIADHRTATLDTEILLAPGPRVRFGQMQVSGQKRMRLDRIEKIAGFPTGEVFDPKELETVAKRLRRTGVFRSVALTEAEVLGPGDTLDVDLTLAEEALRRFGFGIEASTSDGVNLSGYWLHRNLLGGAERLRVDGAVERIGATDTDLGYSLGVRIDRPATPVTDADAFVAARAERTEIVDLSVDSFSLSFGLTRYLNDRLFAEAGLSYIHATAKDAAGSKNFDVLAFPTALTWDSRDNPTDARKGYYLRADITPFLGFNGTGSGGQFKTDARAYRGFGAEDRFVLAGRFQLGTLAGPDLADTPPEFLFFSGGGGSVRGQPYQSLGVPVTKSATITVQSGGLSFIGLSGELRADITEKIGAVAFYDAGFVSDEGLWGGNGSWHSGAGLGLRYDTGIGPIRFDVGLPVSGDTGDGVQLYVGIGQAF</sequence>
<keyword evidence="5" id="KW-0732">Signal</keyword>
<proteinExistence type="predicted"/>